<proteinExistence type="predicted"/>
<dbReference type="RefSeq" id="XP_037165495.1">
    <property type="nucleotide sequence ID" value="XM_037307686.1"/>
</dbReference>
<name>A0A8H6FWK5_9LECA</name>
<accession>A0A8H6FWK5</accession>
<evidence type="ECO:0000313" key="1">
    <source>
        <dbReference type="EMBL" id="KAF6236143.1"/>
    </source>
</evidence>
<gene>
    <name evidence="1" type="ORF">HO173_005772</name>
</gene>
<protein>
    <submittedName>
        <fullName evidence="1">Uncharacterized protein</fullName>
    </submittedName>
</protein>
<dbReference type="EMBL" id="JACCJC010000021">
    <property type="protein sequence ID" value="KAF6236143.1"/>
    <property type="molecule type" value="Genomic_DNA"/>
</dbReference>
<evidence type="ECO:0000313" key="2">
    <source>
        <dbReference type="Proteomes" id="UP000578531"/>
    </source>
</evidence>
<dbReference type="Proteomes" id="UP000578531">
    <property type="component" value="Unassembled WGS sequence"/>
</dbReference>
<organism evidence="1 2">
    <name type="scientific">Letharia columbiana</name>
    <dbReference type="NCBI Taxonomy" id="112416"/>
    <lineage>
        <taxon>Eukaryota</taxon>
        <taxon>Fungi</taxon>
        <taxon>Dikarya</taxon>
        <taxon>Ascomycota</taxon>
        <taxon>Pezizomycotina</taxon>
        <taxon>Lecanoromycetes</taxon>
        <taxon>OSLEUM clade</taxon>
        <taxon>Lecanoromycetidae</taxon>
        <taxon>Lecanorales</taxon>
        <taxon>Lecanorineae</taxon>
        <taxon>Parmeliaceae</taxon>
        <taxon>Letharia</taxon>
    </lineage>
</organism>
<dbReference type="AlphaFoldDB" id="A0A8H6FWK5"/>
<keyword evidence="2" id="KW-1185">Reference proteome</keyword>
<comment type="caution">
    <text evidence="1">The sequence shown here is derived from an EMBL/GenBank/DDBJ whole genome shotgun (WGS) entry which is preliminary data.</text>
</comment>
<reference evidence="1 2" key="1">
    <citation type="journal article" date="2020" name="Genomics">
        <title>Complete, high-quality genomes from long-read metagenomic sequencing of two wolf lichen thalli reveals enigmatic genome architecture.</title>
        <authorList>
            <person name="McKenzie S.K."/>
            <person name="Walston R.F."/>
            <person name="Allen J.L."/>
        </authorList>
    </citation>
    <scope>NUCLEOTIDE SEQUENCE [LARGE SCALE GENOMIC DNA]</scope>
    <source>
        <strain evidence="1">WasteWater2</strain>
    </source>
</reference>
<sequence length="186" mass="21483">MGIKPLTDWLLIEKSSSSPYLRPVMQDVSTRECRGHKRYQSFKWFPRVYPLTRLSPRKRCWNGQRQKVVGAIAKLIKVKGRMSEKSSLFGLQFRGSPLSSHPRCSEFVTKKMNKWAEGFGLVLFPAEAFPAAWGRFSCVHQPGRLAQMINYHYWCQATEDPCWMMIDLKLYYGMLMKPSVAVAIKG</sequence>
<dbReference type="GeneID" id="59287434"/>